<evidence type="ECO:0000256" key="2">
    <source>
        <dbReference type="ARBA" id="ARBA00022692"/>
    </source>
</evidence>
<feature type="transmembrane region" description="Helical" evidence="5">
    <location>
        <begin position="134"/>
        <end position="152"/>
    </location>
</feature>
<keyword evidence="2 5" id="KW-0812">Transmembrane</keyword>
<evidence type="ECO:0000259" key="6">
    <source>
        <dbReference type="Pfam" id="PF01699"/>
    </source>
</evidence>
<feature type="transmembrane region" description="Helical" evidence="5">
    <location>
        <begin position="105"/>
        <end position="122"/>
    </location>
</feature>
<comment type="caution">
    <text evidence="7">The sequence shown here is derived from an EMBL/GenBank/DDBJ whole genome shotgun (WGS) entry which is preliminary data.</text>
</comment>
<keyword evidence="8" id="KW-1185">Reference proteome</keyword>
<dbReference type="InterPro" id="IPR004837">
    <property type="entry name" value="NaCa_Exmemb"/>
</dbReference>
<dbReference type="InterPro" id="IPR004481">
    <property type="entry name" value="K/Na/Ca-exchanger"/>
</dbReference>
<feature type="transmembrane region" description="Helical" evidence="5">
    <location>
        <begin position="282"/>
        <end position="300"/>
    </location>
</feature>
<proteinExistence type="predicted"/>
<evidence type="ECO:0000256" key="5">
    <source>
        <dbReference type="SAM" id="Phobius"/>
    </source>
</evidence>
<dbReference type="Gene3D" id="1.20.1420.30">
    <property type="entry name" value="NCX, central ion-binding region"/>
    <property type="match status" value="1"/>
</dbReference>
<dbReference type="InterPro" id="IPR044880">
    <property type="entry name" value="NCX_ion-bd_dom_sf"/>
</dbReference>
<dbReference type="PANTHER" id="PTHR10846">
    <property type="entry name" value="SODIUM/POTASSIUM/CALCIUM EXCHANGER"/>
    <property type="match status" value="1"/>
</dbReference>
<accession>A0ABR4XNR5</accession>
<reference evidence="7 8" key="1">
    <citation type="submission" date="2014-08" db="EMBL/GenBank/DDBJ databases">
        <title>Porphyromonas canoris strain:OH2762 Genome sequencing.</title>
        <authorList>
            <person name="Wallis C."/>
            <person name="Deusch O."/>
            <person name="O'Flynn C."/>
            <person name="Davis I."/>
            <person name="Jospin G."/>
            <person name="Darling A.E."/>
            <person name="Coil D.A."/>
            <person name="Alexiev A."/>
            <person name="Horsfall A."/>
            <person name="Kirkwood N."/>
            <person name="Harris S."/>
            <person name="Eisen J.A."/>
        </authorList>
    </citation>
    <scope>NUCLEOTIDE SEQUENCE [LARGE SCALE GENOMIC DNA]</scope>
    <source>
        <strain evidence="8">COT-108 OH2762</strain>
    </source>
</reference>
<evidence type="ECO:0000256" key="4">
    <source>
        <dbReference type="ARBA" id="ARBA00023136"/>
    </source>
</evidence>
<dbReference type="Pfam" id="PF01699">
    <property type="entry name" value="Na_Ca_ex"/>
    <property type="match status" value="2"/>
</dbReference>
<dbReference type="EMBL" id="JQZV01000003">
    <property type="protein sequence ID" value="KGN93455.1"/>
    <property type="molecule type" value="Genomic_DNA"/>
</dbReference>
<dbReference type="PANTHER" id="PTHR10846:SF8">
    <property type="entry name" value="INNER MEMBRANE PROTEIN YRBG"/>
    <property type="match status" value="1"/>
</dbReference>
<evidence type="ECO:0000256" key="3">
    <source>
        <dbReference type="ARBA" id="ARBA00022989"/>
    </source>
</evidence>
<feature type="transmembrane region" description="Helical" evidence="5">
    <location>
        <begin position="307"/>
        <end position="325"/>
    </location>
</feature>
<evidence type="ECO:0000313" key="7">
    <source>
        <dbReference type="EMBL" id="KGN93455.1"/>
    </source>
</evidence>
<evidence type="ECO:0000256" key="1">
    <source>
        <dbReference type="ARBA" id="ARBA00004141"/>
    </source>
</evidence>
<evidence type="ECO:0000313" key="8">
    <source>
        <dbReference type="Proteomes" id="UP000030101"/>
    </source>
</evidence>
<keyword evidence="4 5" id="KW-0472">Membrane</keyword>
<sequence>MQILLLIAGIVLVVVGANGLTEGASAVSKRFNISDLVIGLTVVAFGTSAPELSVSIISALKGSNDIALGNVMGSNIFNILVILGLTAIITPVAIGKTTRNKEMPFALFAAVLLALIVWAPWAPGAVEDVTRIEGLLLLIMGLAFVIYTVWLSQQYRKSKLKEGTKEDIPSTESIVIMPVWKSIVYIVGGLAALIYGGHLFVEASTFIAKSLGVSEAVIGLTLVAAGTSLPELATSIVASMKGKPEIAVGNVVGSNIFNIFIVLGTSAVIKPMSGLSFTNIDVWMQILSMAAVWIFAKFLFPGEIKRWQGAVLFLIYVAYTLYLIYAGA</sequence>
<name>A0ABR4XNR5_9PORP</name>
<organism evidence="7 8">
    <name type="scientific">Porphyromonas canoris</name>
    <dbReference type="NCBI Taxonomy" id="36875"/>
    <lineage>
        <taxon>Bacteria</taxon>
        <taxon>Pseudomonadati</taxon>
        <taxon>Bacteroidota</taxon>
        <taxon>Bacteroidia</taxon>
        <taxon>Bacteroidales</taxon>
        <taxon>Porphyromonadaceae</taxon>
        <taxon>Porphyromonas</taxon>
    </lineage>
</organism>
<gene>
    <name evidence="7" type="ORF">HQ43_02150</name>
</gene>
<dbReference type="RefSeq" id="WP_036789117.1">
    <property type="nucleotide sequence ID" value="NZ_JQZV01000003.1"/>
</dbReference>
<comment type="subcellular location">
    <subcellularLocation>
        <location evidence="1">Membrane</location>
        <topology evidence="1">Multi-pass membrane protein</topology>
    </subcellularLocation>
</comment>
<feature type="transmembrane region" description="Helical" evidence="5">
    <location>
        <begin position="173"/>
        <end position="196"/>
    </location>
</feature>
<feature type="transmembrane region" description="Helical" evidence="5">
    <location>
        <begin position="76"/>
        <end position="93"/>
    </location>
</feature>
<feature type="domain" description="Sodium/calcium exchanger membrane region" evidence="6">
    <location>
        <begin position="182"/>
        <end position="324"/>
    </location>
</feature>
<dbReference type="NCBIfam" id="TIGR00367">
    <property type="entry name" value="calcium/sodium antiporter"/>
    <property type="match status" value="1"/>
</dbReference>
<dbReference type="Proteomes" id="UP000030101">
    <property type="component" value="Unassembled WGS sequence"/>
</dbReference>
<feature type="transmembrane region" description="Helical" evidence="5">
    <location>
        <begin position="216"/>
        <end position="238"/>
    </location>
</feature>
<feature type="domain" description="Sodium/calcium exchanger membrane region" evidence="6">
    <location>
        <begin position="3"/>
        <end position="149"/>
    </location>
</feature>
<protein>
    <submittedName>
        <fullName evidence="7">Sodium:proton exchanger</fullName>
    </submittedName>
</protein>
<feature type="transmembrane region" description="Helical" evidence="5">
    <location>
        <begin position="250"/>
        <end position="270"/>
    </location>
</feature>
<keyword evidence="3 5" id="KW-1133">Transmembrane helix</keyword>